<sequence length="407" mass="44558">MRFTFLHAADLHLGSPFQGLSLRDPGMAERFGAAGREAFEALIGHALEEKVAFAIFAGDIFDGEWRDASAALFFNRQIARLTRAGARVYLLKGNHDAESVVTKSLSLPDGAEEFPARRAKTFLIEDLRVALHGRSFADRAEIDNFVPNYPAPKAGWLNIGVLHSSLNGRPGHEPYAPCALDDLRAKAYDYWALGHVHAHEVVCRDPLVVYPGNLQGRSIRECGEKGAVLVDVVDGAVTDVRRLIVDRARFTEILIDASDLETPEALRREISGRATEEIERADGRFLAARVRLRGTTALHAQLAADPAGWRDQVEAALHHAGEAVELEKFLIETRARPTTVRRDSDLDFAALLDEVLADPAFADQARAALAAIESKMPPKTELPREAFEALLAEARDLALARAEGPAS</sequence>
<dbReference type="InterPro" id="IPR004843">
    <property type="entry name" value="Calcineurin-like_PHP"/>
</dbReference>
<keyword evidence="3" id="KW-0269">Exonuclease</keyword>
<dbReference type="InterPro" id="IPR041796">
    <property type="entry name" value="Mre11_N"/>
</dbReference>
<dbReference type="EMBL" id="FYDG01000002">
    <property type="protein sequence ID" value="SNB64325.1"/>
    <property type="molecule type" value="Genomic_DNA"/>
</dbReference>
<evidence type="ECO:0000313" key="3">
    <source>
        <dbReference type="EMBL" id="SNB64325.1"/>
    </source>
</evidence>
<evidence type="ECO:0000313" key="4">
    <source>
        <dbReference type="Proteomes" id="UP000198418"/>
    </source>
</evidence>
<dbReference type="AlphaFoldDB" id="A0A212QX68"/>
<dbReference type="RefSeq" id="WP_088519571.1">
    <property type="nucleotide sequence ID" value="NZ_FYDG01000002.1"/>
</dbReference>
<keyword evidence="3" id="KW-0540">Nuclease</keyword>
<organism evidence="3 4">
    <name type="scientific">Rhodoblastus acidophilus</name>
    <name type="common">Rhodopseudomonas acidophila</name>
    <dbReference type="NCBI Taxonomy" id="1074"/>
    <lineage>
        <taxon>Bacteria</taxon>
        <taxon>Pseudomonadati</taxon>
        <taxon>Pseudomonadota</taxon>
        <taxon>Alphaproteobacteria</taxon>
        <taxon>Hyphomicrobiales</taxon>
        <taxon>Rhodoblastaceae</taxon>
        <taxon>Rhodoblastus</taxon>
    </lineage>
</organism>
<dbReference type="OrthoDB" id="9773856at2"/>
<feature type="domain" description="Calcineurin-like phosphoesterase" evidence="2">
    <location>
        <begin position="4"/>
        <end position="198"/>
    </location>
</feature>
<evidence type="ECO:0000256" key="1">
    <source>
        <dbReference type="ARBA" id="ARBA00022801"/>
    </source>
</evidence>
<dbReference type="SUPFAM" id="SSF56300">
    <property type="entry name" value="Metallo-dependent phosphatases"/>
    <property type="match status" value="1"/>
</dbReference>
<dbReference type="CDD" id="cd00840">
    <property type="entry name" value="MPP_Mre11_N"/>
    <property type="match status" value="1"/>
</dbReference>
<dbReference type="Gene3D" id="3.60.21.10">
    <property type="match status" value="1"/>
</dbReference>
<dbReference type="GO" id="GO:0004527">
    <property type="term" value="F:exonuclease activity"/>
    <property type="evidence" value="ECO:0007669"/>
    <property type="project" value="UniProtKB-KW"/>
</dbReference>
<reference evidence="4" key="1">
    <citation type="submission" date="2017-06" db="EMBL/GenBank/DDBJ databases">
        <authorList>
            <person name="Varghese N."/>
            <person name="Submissions S."/>
        </authorList>
    </citation>
    <scope>NUCLEOTIDE SEQUENCE [LARGE SCALE GENOMIC DNA]</scope>
    <source>
        <strain evidence="4">DSM 137</strain>
    </source>
</reference>
<protein>
    <submittedName>
        <fullName evidence="3">DNA repair exonuclease SbcCD nuclease subunit</fullName>
    </submittedName>
</protein>
<accession>A0A212QX68</accession>
<dbReference type="Pfam" id="PF00149">
    <property type="entry name" value="Metallophos"/>
    <property type="match status" value="1"/>
</dbReference>
<dbReference type="InterPro" id="IPR014576">
    <property type="entry name" value="Pesterase_YhaO"/>
</dbReference>
<name>A0A212QX68_RHOAC</name>
<dbReference type="PANTHER" id="PTHR30337">
    <property type="entry name" value="COMPONENT OF ATP-DEPENDENT DSDNA EXONUCLEASE"/>
    <property type="match status" value="1"/>
</dbReference>
<dbReference type="PANTHER" id="PTHR30337:SF7">
    <property type="entry name" value="PHOSPHOESTERASE"/>
    <property type="match status" value="1"/>
</dbReference>
<dbReference type="InterPro" id="IPR050535">
    <property type="entry name" value="DNA_Repair-Maintenance_Comp"/>
</dbReference>
<dbReference type="InterPro" id="IPR029052">
    <property type="entry name" value="Metallo-depent_PP-like"/>
</dbReference>
<keyword evidence="1" id="KW-0378">Hydrolase</keyword>
<gene>
    <name evidence="3" type="ORF">SAMN06265338_10222</name>
</gene>
<keyword evidence="4" id="KW-1185">Reference proteome</keyword>
<proteinExistence type="predicted"/>
<evidence type="ECO:0000259" key="2">
    <source>
        <dbReference type="Pfam" id="PF00149"/>
    </source>
</evidence>
<dbReference type="Proteomes" id="UP000198418">
    <property type="component" value="Unassembled WGS sequence"/>
</dbReference>
<dbReference type="PIRSF" id="PIRSF033091">
    <property type="entry name" value="Pesterase_YhaO"/>
    <property type="match status" value="1"/>
</dbReference>